<evidence type="ECO:0000313" key="3">
    <source>
        <dbReference type="Proteomes" id="UP001341281"/>
    </source>
</evidence>
<evidence type="ECO:0000313" key="2">
    <source>
        <dbReference type="EMBL" id="WVZ49770.1"/>
    </source>
</evidence>
<proteinExistence type="predicted"/>
<name>A0AAQ3SHX4_PASNO</name>
<dbReference type="AlphaFoldDB" id="A0AAQ3SHX4"/>
<keyword evidence="3" id="KW-1185">Reference proteome</keyword>
<feature type="region of interest" description="Disordered" evidence="1">
    <location>
        <begin position="48"/>
        <end position="67"/>
    </location>
</feature>
<organism evidence="2 3">
    <name type="scientific">Paspalum notatum var. saurae</name>
    <dbReference type="NCBI Taxonomy" id="547442"/>
    <lineage>
        <taxon>Eukaryota</taxon>
        <taxon>Viridiplantae</taxon>
        <taxon>Streptophyta</taxon>
        <taxon>Embryophyta</taxon>
        <taxon>Tracheophyta</taxon>
        <taxon>Spermatophyta</taxon>
        <taxon>Magnoliopsida</taxon>
        <taxon>Liliopsida</taxon>
        <taxon>Poales</taxon>
        <taxon>Poaceae</taxon>
        <taxon>PACMAD clade</taxon>
        <taxon>Panicoideae</taxon>
        <taxon>Andropogonodae</taxon>
        <taxon>Paspaleae</taxon>
        <taxon>Paspalinae</taxon>
        <taxon>Paspalum</taxon>
    </lineage>
</organism>
<sequence>MEDGEESAAAAEAALGLSPQLFVDEVRDDIANVSAEAFEYCLQLRQWPHPGSSAMPQRPRRLRSSSE</sequence>
<dbReference type="EMBL" id="CP144745">
    <property type="protein sequence ID" value="WVZ49770.1"/>
    <property type="molecule type" value="Genomic_DNA"/>
</dbReference>
<evidence type="ECO:0000256" key="1">
    <source>
        <dbReference type="SAM" id="MobiDB-lite"/>
    </source>
</evidence>
<reference evidence="2 3" key="1">
    <citation type="submission" date="2024-02" db="EMBL/GenBank/DDBJ databases">
        <title>High-quality chromosome-scale genome assembly of Pensacola bahiagrass (Paspalum notatum Flugge var. saurae).</title>
        <authorList>
            <person name="Vega J.M."/>
            <person name="Podio M."/>
            <person name="Orjuela J."/>
            <person name="Siena L.A."/>
            <person name="Pessino S.C."/>
            <person name="Combes M.C."/>
            <person name="Mariac C."/>
            <person name="Albertini E."/>
            <person name="Pupilli F."/>
            <person name="Ortiz J.P.A."/>
            <person name="Leblanc O."/>
        </authorList>
    </citation>
    <scope>NUCLEOTIDE SEQUENCE [LARGE SCALE GENOMIC DNA]</scope>
    <source>
        <strain evidence="2">R1</strain>
        <tissue evidence="2">Leaf</tissue>
    </source>
</reference>
<accession>A0AAQ3SHX4</accession>
<feature type="compositionally biased region" description="Basic residues" evidence="1">
    <location>
        <begin position="58"/>
        <end position="67"/>
    </location>
</feature>
<dbReference type="Proteomes" id="UP001341281">
    <property type="component" value="Chromosome 01"/>
</dbReference>
<protein>
    <submittedName>
        <fullName evidence="2">Uncharacterized protein</fullName>
    </submittedName>
</protein>
<gene>
    <name evidence="2" type="ORF">U9M48_001099</name>
</gene>